<dbReference type="Proteomes" id="UP000276133">
    <property type="component" value="Unassembled WGS sequence"/>
</dbReference>
<evidence type="ECO:0000313" key="1">
    <source>
        <dbReference type="EMBL" id="RNA39952.1"/>
    </source>
</evidence>
<sequence>MHLLNITKKFQFVLSWQANFANRQDGILERIFERDQEQKNDLFRAEVAGTSSRSLSSVE</sequence>
<dbReference type="AlphaFoldDB" id="A0A3M7SW65"/>
<comment type="caution">
    <text evidence="1">The sequence shown here is derived from an EMBL/GenBank/DDBJ whole genome shotgun (WGS) entry which is preliminary data.</text>
</comment>
<keyword evidence="2" id="KW-1185">Reference proteome</keyword>
<name>A0A3M7SW65_BRAPC</name>
<protein>
    <submittedName>
        <fullName evidence="1">Uncharacterized protein</fullName>
    </submittedName>
</protein>
<reference evidence="1 2" key="1">
    <citation type="journal article" date="2018" name="Sci. Rep.">
        <title>Genomic signatures of local adaptation to the degree of environmental predictability in rotifers.</title>
        <authorList>
            <person name="Franch-Gras L."/>
            <person name="Hahn C."/>
            <person name="Garcia-Roger E.M."/>
            <person name="Carmona M.J."/>
            <person name="Serra M."/>
            <person name="Gomez A."/>
        </authorList>
    </citation>
    <scope>NUCLEOTIDE SEQUENCE [LARGE SCALE GENOMIC DNA]</scope>
    <source>
        <strain evidence="1">HYR1</strain>
    </source>
</reference>
<evidence type="ECO:0000313" key="2">
    <source>
        <dbReference type="Proteomes" id="UP000276133"/>
    </source>
</evidence>
<proteinExistence type="predicted"/>
<accession>A0A3M7SW65</accession>
<dbReference type="EMBL" id="REGN01000696">
    <property type="protein sequence ID" value="RNA39952.1"/>
    <property type="molecule type" value="Genomic_DNA"/>
</dbReference>
<gene>
    <name evidence="1" type="ORF">BpHYR1_030978</name>
</gene>
<organism evidence="1 2">
    <name type="scientific">Brachionus plicatilis</name>
    <name type="common">Marine rotifer</name>
    <name type="synonym">Brachionus muelleri</name>
    <dbReference type="NCBI Taxonomy" id="10195"/>
    <lineage>
        <taxon>Eukaryota</taxon>
        <taxon>Metazoa</taxon>
        <taxon>Spiralia</taxon>
        <taxon>Gnathifera</taxon>
        <taxon>Rotifera</taxon>
        <taxon>Eurotatoria</taxon>
        <taxon>Monogononta</taxon>
        <taxon>Pseudotrocha</taxon>
        <taxon>Ploima</taxon>
        <taxon>Brachionidae</taxon>
        <taxon>Brachionus</taxon>
    </lineage>
</organism>